<comment type="subcellular location">
    <subcellularLocation>
        <location evidence="1">Cell membrane</location>
        <topology evidence="1">Lipid-anchor</topology>
        <topology evidence="1">GPI-anchor</topology>
    </subcellularLocation>
</comment>
<name>A0A9B0U3D5_CHRAS</name>
<dbReference type="GO" id="GO:0003950">
    <property type="term" value="F:NAD+ poly-ADP-ribosyltransferase activity"/>
    <property type="evidence" value="ECO:0007669"/>
    <property type="project" value="TreeGrafter"/>
</dbReference>
<evidence type="ECO:0000256" key="9">
    <source>
        <dbReference type="ARBA" id="ARBA00022857"/>
    </source>
</evidence>
<evidence type="ECO:0000256" key="15">
    <source>
        <dbReference type="ARBA" id="ARBA00047597"/>
    </source>
</evidence>
<keyword evidence="9 16" id="KW-0521">NADP</keyword>
<accession>A0A9B0U3D5</accession>
<dbReference type="SUPFAM" id="SSF56399">
    <property type="entry name" value="ADP-ribosylation"/>
    <property type="match status" value="1"/>
</dbReference>
<proteinExistence type="inferred from homology"/>
<keyword evidence="5 16" id="KW-0328">Glycosyltransferase</keyword>
<protein>
    <recommendedName>
        <fullName evidence="16">NAD(P)(+)--arginine ADP-ribosyltransferase</fullName>
        <ecNumber evidence="16">2.4.2.31</ecNumber>
    </recommendedName>
    <alternativeName>
        <fullName evidence="16">Mono(ADP-ribosyl)transferase</fullName>
    </alternativeName>
</protein>
<evidence type="ECO:0000256" key="11">
    <source>
        <dbReference type="ARBA" id="ARBA00023136"/>
    </source>
</evidence>
<keyword evidence="4" id="KW-0336">GPI-anchor</keyword>
<evidence type="ECO:0000256" key="12">
    <source>
        <dbReference type="ARBA" id="ARBA00023157"/>
    </source>
</evidence>
<comment type="similarity">
    <text evidence="2 16">Belongs to the Arg-specific ADP-ribosyltransferase family.</text>
</comment>
<sequence length="391" mass="44287">MKTGQFEMVTMLLAVVILMDVFQVKSEILDMADNAFDDEYLKCTDRMEIKYVPQLLKEEKESHQLLATVWENAKAKWEAQKTQLFLPMSFKDNHGIALMAYISQAREKTPFYHMFNEAVKMAGQSREDYIYSFQFKAFHFYLTRALQFLRSPCEDTYKNVVYATSQGTSFLFGGLNQARFGRFTLAYSAKPQTVNDQESLLTINTCFGISIDKFLDKKSKGIVLIPLNEVFHVTQEEVGNNFILQSTNKTCSHYECAFLGGLKSENCVENIVYFQPVYVYSSAEKNQKLEDPGMESQEPTVFSGLKNREPTKTPGMKSPHPVSLPGMKVLQMDEKPEVKSHGDIHRPTPGPFPVPGPKIHSSASSGEMLLPRFGTVITLIYASAVKFFVAL</sequence>
<evidence type="ECO:0000256" key="17">
    <source>
        <dbReference type="SAM" id="MobiDB-lite"/>
    </source>
</evidence>
<feature type="signal peptide" evidence="16">
    <location>
        <begin position="1"/>
        <end position="26"/>
    </location>
</feature>
<keyword evidence="10 16" id="KW-0520">NAD</keyword>
<dbReference type="Pfam" id="PF01129">
    <property type="entry name" value="ART"/>
    <property type="match status" value="1"/>
</dbReference>
<dbReference type="GO" id="GO:0005886">
    <property type="term" value="C:plasma membrane"/>
    <property type="evidence" value="ECO:0007669"/>
    <property type="project" value="UniProtKB-SubCell"/>
</dbReference>
<evidence type="ECO:0000256" key="13">
    <source>
        <dbReference type="ARBA" id="ARBA00023180"/>
    </source>
</evidence>
<dbReference type="GeneID" id="102810523"/>
<dbReference type="GO" id="GO:0106274">
    <property type="term" value="F:NAD+-protein-arginine ADP-ribosyltransferase activity"/>
    <property type="evidence" value="ECO:0007669"/>
    <property type="project" value="UniProtKB-EC"/>
</dbReference>
<keyword evidence="12" id="KW-1015">Disulfide bond</keyword>
<dbReference type="PRINTS" id="PR00970">
    <property type="entry name" value="RIBTRNSFRASE"/>
</dbReference>
<keyword evidence="8 16" id="KW-0732">Signal</keyword>
<feature type="region of interest" description="Disordered" evidence="17">
    <location>
        <begin position="306"/>
        <end position="325"/>
    </location>
</feature>
<dbReference type="Proteomes" id="UP000504623">
    <property type="component" value="Unplaced"/>
</dbReference>
<dbReference type="PROSITE" id="PS01291">
    <property type="entry name" value="ART"/>
    <property type="match status" value="1"/>
</dbReference>
<evidence type="ECO:0000256" key="6">
    <source>
        <dbReference type="ARBA" id="ARBA00022679"/>
    </source>
</evidence>
<keyword evidence="6 16" id="KW-0808">Transferase</keyword>
<evidence type="ECO:0000256" key="16">
    <source>
        <dbReference type="RuleBase" id="RU361228"/>
    </source>
</evidence>
<comment type="catalytic activity">
    <reaction evidence="15 16">
        <text>L-arginyl-[protein] + NAD(+) = N(omega)-(ADP-D-ribosyl)-L-arginyl-[protein] + nicotinamide + H(+)</text>
        <dbReference type="Rhea" id="RHEA:19149"/>
        <dbReference type="Rhea" id="RHEA-COMP:10532"/>
        <dbReference type="Rhea" id="RHEA-COMP:15087"/>
        <dbReference type="ChEBI" id="CHEBI:15378"/>
        <dbReference type="ChEBI" id="CHEBI:17154"/>
        <dbReference type="ChEBI" id="CHEBI:29965"/>
        <dbReference type="ChEBI" id="CHEBI:57540"/>
        <dbReference type="ChEBI" id="CHEBI:142554"/>
        <dbReference type="EC" id="2.4.2.31"/>
    </reaction>
</comment>
<evidence type="ECO:0000256" key="2">
    <source>
        <dbReference type="ARBA" id="ARBA00009558"/>
    </source>
</evidence>
<evidence type="ECO:0000256" key="14">
    <source>
        <dbReference type="ARBA" id="ARBA00023288"/>
    </source>
</evidence>
<dbReference type="AlphaFoldDB" id="A0A9B0U3D5"/>
<keyword evidence="18" id="KW-1185">Reference proteome</keyword>
<feature type="chain" id="PRO_5039754194" description="NAD(P)(+)--arginine ADP-ribosyltransferase" evidence="16">
    <location>
        <begin position="27"/>
        <end position="391"/>
    </location>
</feature>
<keyword evidence="3" id="KW-1003">Cell membrane</keyword>
<dbReference type="InterPro" id="IPR050999">
    <property type="entry name" value="ADP-ribosyltransferase_ARG"/>
</dbReference>
<dbReference type="FunFam" id="3.90.176.10:FF:000002">
    <property type="entry name" value="NAD(P)(+)--arginine ADP-ribosyltransferase"/>
    <property type="match status" value="1"/>
</dbReference>
<evidence type="ECO:0000256" key="7">
    <source>
        <dbReference type="ARBA" id="ARBA00022695"/>
    </source>
</evidence>
<dbReference type="EC" id="2.4.2.31" evidence="16"/>
<evidence type="ECO:0000256" key="1">
    <source>
        <dbReference type="ARBA" id="ARBA00004609"/>
    </source>
</evidence>
<evidence type="ECO:0000256" key="8">
    <source>
        <dbReference type="ARBA" id="ARBA00022729"/>
    </source>
</evidence>
<dbReference type="RefSeq" id="XP_006871639.1">
    <property type="nucleotide sequence ID" value="XM_006871577.1"/>
</dbReference>
<keyword evidence="11" id="KW-0472">Membrane</keyword>
<dbReference type="GO" id="GO:0098552">
    <property type="term" value="C:side of membrane"/>
    <property type="evidence" value="ECO:0007669"/>
    <property type="project" value="UniProtKB-KW"/>
</dbReference>
<dbReference type="Gene3D" id="3.90.176.10">
    <property type="entry name" value="Toxin ADP-ribosyltransferase, Chain A, domain 1"/>
    <property type="match status" value="1"/>
</dbReference>
<evidence type="ECO:0000256" key="10">
    <source>
        <dbReference type="ARBA" id="ARBA00023027"/>
    </source>
</evidence>
<keyword evidence="7" id="KW-0548">Nucleotidyltransferase</keyword>
<keyword evidence="14" id="KW-0449">Lipoprotein</keyword>
<dbReference type="InterPro" id="IPR000768">
    <property type="entry name" value="ART"/>
</dbReference>
<gene>
    <name evidence="19" type="primary">ART3</name>
</gene>
<dbReference type="PROSITE" id="PS51996">
    <property type="entry name" value="TR_MART"/>
    <property type="match status" value="1"/>
</dbReference>
<organism evidence="18 19">
    <name type="scientific">Chrysochloris asiatica</name>
    <name type="common">Cape golden mole</name>
    <dbReference type="NCBI Taxonomy" id="185453"/>
    <lineage>
        <taxon>Eukaryota</taxon>
        <taxon>Metazoa</taxon>
        <taxon>Chordata</taxon>
        <taxon>Craniata</taxon>
        <taxon>Vertebrata</taxon>
        <taxon>Euteleostomi</taxon>
        <taxon>Mammalia</taxon>
        <taxon>Eutheria</taxon>
        <taxon>Afrotheria</taxon>
        <taxon>Chrysochloridae</taxon>
        <taxon>Chrysochlorinae</taxon>
        <taxon>Chrysochloris</taxon>
    </lineage>
</organism>
<dbReference type="PANTHER" id="PTHR10339:SF4">
    <property type="entry name" value="ECTO-ADP-RIBOSYLTRANSFERASE 3"/>
    <property type="match status" value="1"/>
</dbReference>
<keyword evidence="13" id="KW-0325">Glycoprotein</keyword>
<evidence type="ECO:0000313" key="19">
    <source>
        <dbReference type="RefSeq" id="XP_006871639.1"/>
    </source>
</evidence>
<dbReference type="PANTHER" id="PTHR10339">
    <property type="entry name" value="ADP-RIBOSYLTRANSFERASE"/>
    <property type="match status" value="1"/>
</dbReference>
<reference evidence="19" key="1">
    <citation type="submission" date="2025-08" db="UniProtKB">
        <authorList>
            <consortium name="RefSeq"/>
        </authorList>
    </citation>
    <scope>IDENTIFICATION</scope>
    <source>
        <tissue evidence="19">Spleen</tissue>
    </source>
</reference>
<evidence type="ECO:0000256" key="5">
    <source>
        <dbReference type="ARBA" id="ARBA00022676"/>
    </source>
</evidence>
<dbReference type="OrthoDB" id="423533at2759"/>
<evidence type="ECO:0000256" key="3">
    <source>
        <dbReference type="ARBA" id="ARBA00022475"/>
    </source>
</evidence>
<evidence type="ECO:0000256" key="4">
    <source>
        <dbReference type="ARBA" id="ARBA00022622"/>
    </source>
</evidence>
<dbReference type="GO" id="GO:0016779">
    <property type="term" value="F:nucleotidyltransferase activity"/>
    <property type="evidence" value="ECO:0007669"/>
    <property type="project" value="UniProtKB-KW"/>
</dbReference>
<dbReference type="CTD" id="419"/>
<evidence type="ECO:0000313" key="18">
    <source>
        <dbReference type="Proteomes" id="UP000504623"/>
    </source>
</evidence>